<dbReference type="InterPro" id="IPR056541">
    <property type="entry name" value="Ig-like_POM152"/>
</dbReference>
<dbReference type="InterPro" id="IPR037701">
    <property type="entry name" value="Pom152"/>
</dbReference>
<evidence type="ECO:0000259" key="2">
    <source>
        <dbReference type="Pfam" id="PF24312"/>
    </source>
</evidence>
<dbReference type="Pfam" id="PF24527">
    <property type="entry name" value="Ig-like_Pom152_9"/>
    <property type="match status" value="1"/>
</dbReference>
<evidence type="ECO:0000259" key="4">
    <source>
        <dbReference type="Pfam" id="PF24527"/>
    </source>
</evidence>
<protein>
    <submittedName>
        <fullName evidence="5">Uncharacterized protein</fullName>
    </submittedName>
</protein>
<dbReference type="Pfam" id="PF24312">
    <property type="entry name" value="Ig-like_POM152"/>
    <property type="match status" value="2"/>
</dbReference>
<feature type="domain" description="Nucleoporin POM152 ninth Ig-like" evidence="4">
    <location>
        <begin position="868"/>
        <end position="945"/>
    </location>
</feature>
<dbReference type="InterPro" id="IPR056544">
    <property type="entry name" value="Ig_POM152"/>
</dbReference>
<evidence type="ECO:0000259" key="3">
    <source>
        <dbReference type="Pfam" id="PF24519"/>
    </source>
</evidence>
<comment type="caution">
    <text evidence="5">The sequence shown here is derived from an EMBL/GenBank/DDBJ whole genome shotgun (WGS) entry which is preliminary data.</text>
</comment>
<dbReference type="PANTHER" id="PTHR28206:SF1">
    <property type="entry name" value="NUCLEOPORIN POM152"/>
    <property type="match status" value="1"/>
</dbReference>
<gene>
    <name evidence="5" type="ORF">HPULCUR_000864</name>
</gene>
<evidence type="ECO:0000259" key="1">
    <source>
        <dbReference type="Pfam" id="PF23664"/>
    </source>
</evidence>
<feature type="domain" description="Nucleoporin POM152 immunoglobulin-like" evidence="1">
    <location>
        <begin position="662"/>
        <end position="754"/>
    </location>
</feature>
<accession>A0ABP9XL65</accession>
<sequence>MFDILTAKLNPHDEVYCLPSAELGKKEIHIPIILNNTVPRTVSISRHDFETGTTTVKAYSGRDIQRATEIGHTKEGVEYYYIRVRKSGVYKLDKIVSQDGVDVRLYNRQVYVFTCPYAHFKPVAAHDYCTGDKETLQIEVMGVPPLSIEYKKKLGRQELKLKLNRIQPEEFDSPLQRLPDGLRSADPSFFTTVHGDNYDWAALQHLNVPLNLTFESSSRQEFQLERVVDGAGNELDLSDLAPQSFVVHGHPTAKFQCSQTHPVNLLIGAKSAQLPVSLEGTGPFHLEYNYSAEEESLVRKAKLNNGDNSISVNAPGEYNLISISDKYCTGHVMFPSICQVVQPELPTVKLSATPIPSECAGDSEIGMKFVAEFVGAPPYILDYVVTKQNGRSKTVVERKREYIDRSRHIFSYLPSSSGEYTYEFNSLDDLHYKKRPTQIAPIKQIVHPQPDAKFSSNGRRAIRTCLGEDISVDVDLRGTGPFKLSWIHSNQLYSDTVQGNKYTIRLPPFERAGHHVVSLVKIQDANDCVKDLESRDFTIDVRRDRPTAFFHTNGDNVRKVEITEGTTTSLPIRLTGEGPWFVTYRNVELGDRSKKTERFADPNASIEVNDIGHYELLNVEDSICKGDVLKPQYLIQWLDKPTMSIADDKTIELSDGHYELPAVCQGSTDAVGVEFNGLGPFFCSYKEYRGLTGRRDFKFIGQEEMTPNMKRIRLPLKTREAGKYRYVFEKLSDQRYTTPLPVKNLQVEQMVHATPTVKFTAKHARKERTLCVGESLDSTDMDPIWLEFTGAAPFSVELGIRLQSQLNGEVIKLDDIMTKKYKLSLPQELKESGTYFINLLSVNDANNCGTSVSQGDDTSVKIKALEIATIAPLDFCADVCVGGSVDFSLSGVSPFTIQYLFNGKTETTKSKTSKLSMLADKPGNITIVSVGDQRNKCRSFPKDMSRFIHEVPSSIVSGGKEIIENIREGDMVQAVVDLVGTPPFDFEWRRSRLIWDQSNRRHYKGETLESHMVYNVTEHRYLINTSVEGIIEVRNFIKYLCSMYTKKKLLLF</sequence>
<feature type="domain" description="Nucleoporin POM152 first Ig-like" evidence="3">
    <location>
        <begin position="6"/>
        <end position="112"/>
    </location>
</feature>
<name>A0ABP9XL65_9FUNG</name>
<evidence type="ECO:0000313" key="6">
    <source>
        <dbReference type="Proteomes" id="UP001476247"/>
    </source>
</evidence>
<dbReference type="PANTHER" id="PTHR28206">
    <property type="entry name" value="NUCLEOPORIN POM152"/>
    <property type="match status" value="1"/>
</dbReference>
<dbReference type="EMBL" id="BAABUJ010000004">
    <property type="protein sequence ID" value="GAA5795506.1"/>
    <property type="molecule type" value="Genomic_DNA"/>
</dbReference>
<dbReference type="InterPro" id="IPR056543">
    <property type="entry name" value="Ig-like_POM152_9th"/>
</dbReference>
<dbReference type="InterPro" id="IPR056542">
    <property type="entry name" value="Ig-like_POM152_1st"/>
</dbReference>
<dbReference type="Pfam" id="PF23664">
    <property type="entry name" value="Ig_Pom152"/>
    <property type="match status" value="2"/>
</dbReference>
<feature type="domain" description="Nucleoporin POM152 Ig-like" evidence="2">
    <location>
        <begin position="251"/>
        <end position="337"/>
    </location>
</feature>
<dbReference type="Proteomes" id="UP001476247">
    <property type="component" value="Unassembled WGS sequence"/>
</dbReference>
<organism evidence="5 6">
    <name type="scientific">Helicostylum pulchrum</name>
    <dbReference type="NCBI Taxonomy" id="562976"/>
    <lineage>
        <taxon>Eukaryota</taxon>
        <taxon>Fungi</taxon>
        <taxon>Fungi incertae sedis</taxon>
        <taxon>Mucoromycota</taxon>
        <taxon>Mucoromycotina</taxon>
        <taxon>Mucoromycetes</taxon>
        <taxon>Mucorales</taxon>
        <taxon>Mucorineae</taxon>
        <taxon>Mucoraceae</taxon>
        <taxon>Helicostylum</taxon>
    </lineage>
</organism>
<feature type="domain" description="Nucleoporin POM152 immunoglobulin-like" evidence="1">
    <location>
        <begin position="342"/>
        <end position="452"/>
    </location>
</feature>
<feature type="domain" description="Nucleoporin POM152 Ig-like" evidence="2">
    <location>
        <begin position="545"/>
        <end position="632"/>
    </location>
</feature>
<proteinExistence type="predicted"/>
<dbReference type="Pfam" id="PF24519">
    <property type="entry name" value="Ig-like_Pom152_1"/>
    <property type="match status" value="1"/>
</dbReference>
<reference evidence="5 6" key="1">
    <citation type="submission" date="2024-04" db="EMBL/GenBank/DDBJ databases">
        <title>genome sequences of Mucor flavus KT1a and Helicostylum pulchrum KT1b strains isolation_sourced from the surface of a dry-aged beef.</title>
        <authorList>
            <person name="Toyotome T."/>
            <person name="Hosono M."/>
            <person name="Torimaru M."/>
            <person name="Fukuda K."/>
            <person name="Mikami N."/>
        </authorList>
    </citation>
    <scope>NUCLEOTIDE SEQUENCE [LARGE SCALE GENOMIC DNA]</scope>
    <source>
        <strain evidence="5 6">KT1b</strain>
    </source>
</reference>
<evidence type="ECO:0000313" key="5">
    <source>
        <dbReference type="EMBL" id="GAA5795506.1"/>
    </source>
</evidence>
<keyword evidence="6" id="KW-1185">Reference proteome</keyword>